<name>A0ABR6BYX4_9PSEU</name>
<accession>A0ABR6BYX4</accession>
<dbReference type="EMBL" id="JACJID010000011">
    <property type="protein sequence ID" value="MBA8932112.1"/>
    <property type="molecule type" value="Genomic_DNA"/>
</dbReference>
<reference evidence="1 2" key="1">
    <citation type="submission" date="2020-08" db="EMBL/GenBank/DDBJ databases">
        <title>Genomic Encyclopedia of Archaeal and Bacterial Type Strains, Phase II (KMG-II): from individual species to whole genera.</title>
        <authorList>
            <person name="Goeker M."/>
        </authorList>
    </citation>
    <scope>NUCLEOTIDE SEQUENCE [LARGE SCALE GENOMIC DNA]</scope>
    <source>
        <strain evidence="1 2">DSM 43850</strain>
    </source>
</reference>
<comment type="caution">
    <text evidence="1">The sequence shown here is derived from an EMBL/GenBank/DDBJ whole genome shotgun (WGS) entry which is preliminary data.</text>
</comment>
<dbReference type="Proteomes" id="UP000517916">
    <property type="component" value="Unassembled WGS sequence"/>
</dbReference>
<keyword evidence="2" id="KW-1185">Reference proteome</keyword>
<evidence type="ECO:0000313" key="1">
    <source>
        <dbReference type="EMBL" id="MBA8932112.1"/>
    </source>
</evidence>
<proteinExistence type="predicted"/>
<protein>
    <submittedName>
        <fullName evidence="1">Uncharacterized protein</fullName>
    </submittedName>
</protein>
<organism evidence="1 2">
    <name type="scientific">Kutzneria viridogrisea</name>
    <dbReference type="NCBI Taxonomy" id="47990"/>
    <lineage>
        <taxon>Bacteria</taxon>
        <taxon>Bacillati</taxon>
        <taxon>Actinomycetota</taxon>
        <taxon>Actinomycetes</taxon>
        <taxon>Pseudonocardiales</taxon>
        <taxon>Pseudonocardiaceae</taxon>
        <taxon>Kutzneria</taxon>
    </lineage>
</organism>
<dbReference type="RefSeq" id="WP_182840640.1">
    <property type="nucleotide sequence ID" value="NZ_BAAABQ010000083.1"/>
</dbReference>
<gene>
    <name evidence="1" type="ORF">BC739_009371</name>
</gene>
<sequence length="115" mass="12574">MTIVAVDGVWEHLVVTVDRVALLDQAGAVTRTWHRQPGDPHLYDELVLAGLPLWFDPGVETIWAVGHPDTIRLAVDPTSDQALVLAVDGEAVHLPADLATLILHWYRTHAADGCE</sequence>
<evidence type="ECO:0000313" key="2">
    <source>
        <dbReference type="Proteomes" id="UP000517916"/>
    </source>
</evidence>